<dbReference type="KEGG" id="cpat:CLPA_c03730"/>
<keyword evidence="1" id="KW-1133">Transmembrane helix</keyword>
<dbReference type="GeneID" id="93072617"/>
<reference evidence="2 5" key="1">
    <citation type="journal article" date="2015" name="Genome Announc.">
        <title>Complete Genome Sequence of the Nitrogen-Fixing and Solvent-Producing Clostridium pasteurianum DSM 525.</title>
        <authorList>
            <person name="Poehlein A."/>
            <person name="Grosse-Honebrink A."/>
            <person name="Zhang Y."/>
            <person name="Minton N.P."/>
            <person name="Daniel R."/>
        </authorList>
    </citation>
    <scope>NUCLEOTIDE SEQUENCE [LARGE SCALE GENOMIC DNA]</scope>
    <source>
        <strain evidence="2">DSM 525</strain>
        <strain evidence="5">DSM 525 / ATCC 6013</strain>
    </source>
</reference>
<gene>
    <name evidence="2" type="ORF">CLPA_c03730</name>
    <name evidence="3" type="ORF">CP6013_02775</name>
</gene>
<dbReference type="Proteomes" id="UP000028042">
    <property type="component" value="Unassembled WGS sequence"/>
</dbReference>
<dbReference type="AlphaFoldDB" id="A0A0H3J3I6"/>
<sequence>MYASAYNKLFWGMIILIFHINLGPISILPNFVGYMLIYSGLNTLSSQNEIYKRGKLPAAILVVLSLKDIWNNKNSNVFTGNFYNINVFMMIIGGIAVIIDIYLIYIICSGIYDSSRERNLESLMINSEDAWKFYLGISLIFLLCLPFSMNLPVNYNMAIIIISIIKGIAAICIIVILRKCRMYLGT</sequence>
<keyword evidence="5" id="KW-1185">Reference proteome</keyword>
<dbReference type="EMBL" id="CP009268">
    <property type="protein sequence ID" value="AJA50461.1"/>
    <property type="molecule type" value="Genomic_DNA"/>
</dbReference>
<dbReference type="eggNOG" id="ENOG50336TS">
    <property type="taxonomic scope" value="Bacteria"/>
</dbReference>
<protein>
    <submittedName>
        <fullName evidence="2">Uncharacterized protein</fullName>
    </submittedName>
</protein>
<accession>A0A0H3J3I6</accession>
<feature type="transmembrane region" description="Helical" evidence="1">
    <location>
        <begin position="157"/>
        <end position="177"/>
    </location>
</feature>
<keyword evidence="1" id="KW-0472">Membrane</keyword>
<feature type="transmembrane region" description="Helical" evidence="1">
    <location>
        <begin position="133"/>
        <end position="151"/>
    </location>
</feature>
<evidence type="ECO:0000313" key="5">
    <source>
        <dbReference type="Proteomes" id="UP000030905"/>
    </source>
</evidence>
<dbReference type="Proteomes" id="UP000030905">
    <property type="component" value="Chromosome"/>
</dbReference>
<reference evidence="3 4" key="3">
    <citation type="journal article" name="Genome Announc.">
        <title>Improved Draft Genome Sequence of Clostridium pasteurianum Strain ATCC 6013 (DSM 525) Using a Hybrid Next-Generation Sequencing Approach.</title>
        <authorList>
            <person name="Pyne M.E."/>
            <person name="Utturkar S."/>
            <person name="Brown S.D."/>
            <person name="Moo-Young M."/>
            <person name="Chung D.A."/>
            <person name="Chou C.P."/>
        </authorList>
    </citation>
    <scope>NUCLEOTIDE SEQUENCE [LARGE SCALE GENOMIC DNA]</scope>
    <source>
        <strain evidence="3 4">ATCC 6013</strain>
    </source>
</reference>
<keyword evidence="1" id="KW-0812">Transmembrane</keyword>
<organism evidence="2 5">
    <name type="scientific">Clostridium pasteurianum DSM 525 = ATCC 6013</name>
    <dbReference type="NCBI Taxonomy" id="1262449"/>
    <lineage>
        <taxon>Bacteria</taxon>
        <taxon>Bacillati</taxon>
        <taxon>Bacillota</taxon>
        <taxon>Clostridia</taxon>
        <taxon>Eubacteriales</taxon>
        <taxon>Clostridiaceae</taxon>
        <taxon>Clostridium</taxon>
    </lineage>
</organism>
<evidence type="ECO:0000313" key="3">
    <source>
        <dbReference type="EMBL" id="KRU13527.1"/>
    </source>
</evidence>
<evidence type="ECO:0000256" key="1">
    <source>
        <dbReference type="SAM" id="Phobius"/>
    </source>
</evidence>
<dbReference type="KEGG" id="cpae:CPAST_c03730"/>
<reference evidence="3" key="2">
    <citation type="submission" date="2015-10" db="EMBL/GenBank/DDBJ databases">
        <title>Improved Draft Genome Sequence of Clostridium pasteurianum Strain ATCC 6013 (DSM 525) Using a Hybrid Next-Generation Sequencing Approach.</title>
        <authorList>
            <person name="Pyne M.E."/>
            <person name="Utturkar S.M."/>
            <person name="Brown S.D."/>
            <person name="Moo-Young M."/>
            <person name="Chung D.A."/>
            <person name="Chou P.C."/>
        </authorList>
    </citation>
    <scope>NUCLEOTIDE SEQUENCE</scope>
    <source>
        <strain evidence="3">ATCC 6013</strain>
    </source>
</reference>
<proteinExistence type="predicted"/>
<name>A0A0H3J3I6_CLOPA</name>
<dbReference type="RefSeq" id="WP_003441020.1">
    <property type="nucleotide sequence ID" value="NZ_ANZB01000001.1"/>
</dbReference>
<dbReference type="EMBL" id="JPGY02000001">
    <property type="protein sequence ID" value="KRU13527.1"/>
    <property type="molecule type" value="Genomic_DNA"/>
</dbReference>
<feature type="transmembrane region" description="Helical" evidence="1">
    <location>
        <begin position="9"/>
        <end position="37"/>
    </location>
</feature>
<dbReference type="PATRIC" id="fig|1262449.3.peg.265"/>
<evidence type="ECO:0000313" key="4">
    <source>
        <dbReference type="Proteomes" id="UP000028042"/>
    </source>
</evidence>
<feature type="transmembrane region" description="Helical" evidence="1">
    <location>
        <begin position="87"/>
        <end position="112"/>
    </location>
</feature>
<evidence type="ECO:0000313" key="2">
    <source>
        <dbReference type="EMBL" id="AJA50461.1"/>
    </source>
</evidence>